<evidence type="ECO:0000313" key="6">
    <source>
        <dbReference type="EMBL" id="RSK38996.1"/>
    </source>
</evidence>
<evidence type="ECO:0000256" key="4">
    <source>
        <dbReference type="ARBA" id="ARBA00022840"/>
    </source>
</evidence>
<keyword evidence="4" id="KW-0067">ATP-binding</keyword>
<protein>
    <recommendedName>
        <fullName evidence="5">AAA+ ATPase domain-containing protein</fullName>
    </recommendedName>
</protein>
<evidence type="ECO:0000256" key="3">
    <source>
        <dbReference type="ARBA" id="ARBA00022806"/>
    </source>
</evidence>
<comment type="caution">
    <text evidence="6">The sequence shown here is derived from an EMBL/GenBank/DDBJ whole genome shotgun (WGS) entry which is preliminary data.</text>
</comment>
<evidence type="ECO:0000313" key="7">
    <source>
        <dbReference type="Proteomes" id="UP000270291"/>
    </source>
</evidence>
<gene>
    <name evidence="6" type="ORF">EI293_20965</name>
</gene>
<name>A0A428JXX9_9BACT</name>
<keyword evidence="7" id="KW-1185">Reference proteome</keyword>
<dbReference type="Pfam" id="PF13604">
    <property type="entry name" value="AAA_30"/>
    <property type="match status" value="1"/>
</dbReference>
<proteinExistence type="predicted"/>
<dbReference type="SMART" id="SM00382">
    <property type="entry name" value="AAA"/>
    <property type="match status" value="1"/>
</dbReference>
<dbReference type="PANTHER" id="PTHR43788:SF8">
    <property type="entry name" value="DNA-BINDING PROTEIN SMUBP-2"/>
    <property type="match status" value="1"/>
</dbReference>
<dbReference type="InterPro" id="IPR041679">
    <property type="entry name" value="DNA2/NAM7-like_C"/>
</dbReference>
<dbReference type="InterPro" id="IPR027417">
    <property type="entry name" value="P-loop_NTPase"/>
</dbReference>
<accession>A0A428JXX9</accession>
<dbReference type="EMBL" id="RWIU01000010">
    <property type="protein sequence ID" value="RSK38996.1"/>
    <property type="molecule type" value="Genomic_DNA"/>
</dbReference>
<dbReference type="OrthoDB" id="9757917at2"/>
<reference evidence="6 7" key="1">
    <citation type="submission" date="2018-12" db="EMBL/GenBank/DDBJ databases">
        <authorList>
            <person name="Feng G."/>
            <person name="Zhu H."/>
        </authorList>
    </citation>
    <scope>NUCLEOTIDE SEQUENCE [LARGE SCALE GENOMIC DNA]</scope>
    <source>
        <strain evidence="6 7">LMG 26000</strain>
    </source>
</reference>
<dbReference type="AlphaFoldDB" id="A0A428JXX9"/>
<keyword evidence="3" id="KW-0347">Helicase</keyword>
<dbReference type="Pfam" id="PF13087">
    <property type="entry name" value="AAA_12"/>
    <property type="match status" value="1"/>
</dbReference>
<dbReference type="RefSeq" id="WP_125440516.1">
    <property type="nucleotide sequence ID" value="NZ_RWIU01000010.1"/>
</dbReference>
<keyword evidence="2" id="KW-0378">Hydrolase</keyword>
<dbReference type="CDD" id="cd17934">
    <property type="entry name" value="DEXXQc_Upf1-like"/>
    <property type="match status" value="1"/>
</dbReference>
<dbReference type="SUPFAM" id="SSF52540">
    <property type="entry name" value="P-loop containing nucleoside triphosphate hydrolases"/>
    <property type="match status" value="1"/>
</dbReference>
<dbReference type="GO" id="GO:0016787">
    <property type="term" value="F:hydrolase activity"/>
    <property type="evidence" value="ECO:0007669"/>
    <property type="project" value="UniProtKB-KW"/>
</dbReference>
<dbReference type="CDD" id="cd18808">
    <property type="entry name" value="SF1_C_Upf1"/>
    <property type="match status" value="1"/>
</dbReference>
<dbReference type="Proteomes" id="UP000270291">
    <property type="component" value="Unassembled WGS sequence"/>
</dbReference>
<dbReference type="InterPro" id="IPR003593">
    <property type="entry name" value="AAA+_ATPase"/>
</dbReference>
<dbReference type="GO" id="GO:0005524">
    <property type="term" value="F:ATP binding"/>
    <property type="evidence" value="ECO:0007669"/>
    <property type="project" value="UniProtKB-KW"/>
</dbReference>
<feature type="domain" description="AAA+ ATPase" evidence="5">
    <location>
        <begin position="181"/>
        <end position="574"/>
    </location>
</feature>
<keyword evidence="1" id="KW-0547">Nucleotide-binding</keyword>
<dbReference type="Gene3D" id="3.40.50.300">
    <property type="entry name" value="P-loop containing nucleotide triphosphate hydrolases"/>
    <property type="match status" value="2"/>
</dbReference>
<dbReference type="InterPro" id="IPR047187">
    <property type="entry name" value="SF1_C_Upf1"/>
</dbReference>
<evidence type="ECO:0000256" key="2">
    <source>
        <dbReference type="ARBA" id="ARBA00022801"/>
    </source>
</evidence>
<dbReference type="GO" id="GO:0043139">
    <property type="term" value="F:5'-3' DNA helicase activity"/>
    <property type="evidence" value="ECO:0007669"/>
    <property type="project" value="TreeGrafter"/>
</dbReference>
<evidence type="ECO:0000256" key="1">
    <source>
        <dbReference type="ARBA" id="ARBA00022741"/>
    </source>
</evidence>
<sequence length="591" mass="65308">MQTTELLTYLEQEKELVEADIRQIDAMGLPERVQRGLAVVNLRPLRQEGVEVLLACEENLTRWKPGDWVEISLNGRWSTATIAENGFSEILVLLHAYFDVRPATQIVLQSNKSQLLDPIIQSVRRLEPGAPGAAFLDLLWGERKITPQQFGGLELSEEQLTDVAGQLNDSQRRVVRRGTRRPSLLAVQGPPGTGKTHVLALTAQQLARKKQRIVVLAHTHQAVNNCLNAIRALDSQLSVFKIGEVLKAEGLDESIPSLPYAEFQRLYKQKKRPGFCVIGMSYYAALVHLGLRTTGFAPTVVLVDEAGQIPLTYGLAVGSLGAGSVMLFGDDAQMPPIYHPGLVSDPLSRSLFEQVRQMQPEAVVALDTTYRLNAPLSNLIGTLYYRDADTLTSFLKSAPAAQGHRLRLALPATIPAPIARVLRPEASLIWVNNATEEPCEQENLPEAQAIAELVAISLAAGLPAREIAVVAPFRRQVLAIRQALRLRLDAVPKELIVDTVERVQGASVELILVSFAANSPEYLRLVRRFLLLPNRLNVALSRARAKAVFFVSDELLELPPADALRSQLAYLRESSDEYLLLSELRYLSNPR</sequence>
<evidence type="ECO:0000259" key="5">
    <source>
        <dbReference type="SMART" id="SM00382"/>
    </source>
</evidence>
<dbReference type="InterPro" id="IPR050534">
    <property type="entry name" value="Coronavir_polyprotein_1ab"/>
</dbReference>
<organism evidence="6 7">
    <name type="scientific">Hymenobacter perfusus</name>
    <dbReference type="NCBI Taxonomy" id="1236770"/>
    <lineage>
        <taxon>Bacteria</taxon>
        <taxon>Pseudomonadati</taxon>
        <taxon>Bacteroidota</taxon>
        <taxon>Cytophagia</taxon>
        <taxon>Cytophagales</taxon>
        <taxon>Hymenobacteraceae</taxon>
        <taxon>Hymenobacter</taxon>
    </lineage>
</organism>
<dbReference type="PANTHER" id="PTHR43788">
    <property type="entry name" value="DNA2/NAM7 HELICASE FAMILY MEMBER"/>
    <property type="match status" value="1"/>
</dbReference>